<name>A0ABQ7WV07_SOLTU</name>
<protein>
    <submittedName>
        <fullName evidence="1">Uncharacterized protein</fullName>
    </submittedName>
</protein>
<evidence type="ECO:0000313" key="2">
    <source>
        <dbReference type="Proteomes" id="UP000826656"/>
    </source>
</evidence>
<proteinExistence type="predicted"/>
<comment type="caution">
    <text evidence="1">The sequence shown here is derived from an EMBL/GenBank/DDBJ whole genome shotgun (WGS) entry which is preliminary data.</text>
</comment>
<dbReference type="Proteomes" id="UP000826656">
    <property type="component" value="Unassembled WGS sequence"/>
</dbReference>
<evidence type="ECO:0000313" key="1">
    <source>
        <dbReference type="EMBL" id="KAH0783779.1"/>
    </source>
</evidence>
<accession>A0ABQ7WV07</accession>
<gene>
    <name evidence="1" type="ORF">KY290_003377</name>
</gene>
<sequence>MDVPWGEREVAHSILQLLVHSIGLIVTEHGGRRASCWKKYGRKLLEASA</sequence>
<keyword evidence="2" id="KW-1185">Reference proteome</keyword>
<reference evidence="1 2" key="1">
    <citation type="journal article" date="2021" name="bioRxiv">
        <title>Chromosome-scale and haplotype-resolved genome assembly of a tetraploid potato cultivar.</title>
        <authorList>
            <person name="Sun H."/>
            <person name="Jiao W.-B."/>
            <person name="Krause K."/>
            <person name="Campoy J.A."/>
            <person name="Goel M."/>
            <person name="Folz-Donahue K."/>
            <person name="Kukat C."/>
            <person name="Huettel B."/>
            <person name="Schneeberger K."/>
        </authorList>
    </citation>
    <scope>NUCLEOTIDE SEQUENCE [LARGE SCALE GENOMIC DNA]</scope>
    <source>
        <strain evidence="1">SolTubOtavaFocal</strain>
        <tissue evidence="1">Leaves</tissue>
    </source>
</reference>
<dbReference type="EMBL" id="JAIVGD010000001">
    <property type="protein sequence ID" value="KAH0783779.1"/>
    <property type="molecule type" value="Genomic_DNA"/>
</dbReference>
<organism evidence="1 2">
    <name type="scientific">Solanum tuberosum</name>
    <name type="common">Potato</name>
    <dbReference type="NCBI Taxonomy" id="4113"/>
    <lineage>
        <taxon>Eukaryota</taxon>
        <taxon>Viridiplantae</taxon>
        <taxon>Streptophyta</taxon>
        <taxon>Embryophyta</taxon>
        <taxon>Tracheophyta</taxon>
        <taxon>Spermatophyta</taxon>
        <taxon>Magnoliopsida</taxon>
        <taxon>eudicotyledons</taxon>
        <taxon>Gunneridae</taxon>
        <taxon>Pentapetalae</taxon>
        <taxon>asterids</taxon>
        <taxon>lamiids</taxon>
        <taxon>Solanales</taxon>
        <taxon>Solanaceae</taxon>
        <taxon>Solanoideae</taxon>
        <taxon>Solaneae</taxon>
        <taxon>Solanum</taxon>
    </lineage>
</organism>